<name>A0ACC1SJD2_9HYPO</name>
<evidence type="ECO:0000313" key="2">
    <source>
        <dbReference type="Proteomes" id="UP001148629"/>
    </source>
</evidence>
<accession>A0ACC1SJD2</accession>
<gene>
    <name evidence="1" type="ORF">NM208_g4894</name>
</gene>
<organism evidence="1 2">
    <name type="scientific">Fusarium decemcellulare</name>
    <dbReference type="NCBI Taxonomy" id="57161"/>
    <lineage>
        <taxon>Eukaryota</taxon>
        <taxon>Fungi</taxon>
        <taxon>Dikarya</taxon>
        <taxon>Ascomycota</taxon>
        <taxon>Pezizomycotina</taxon>
        <taxon>Sordariomycetes</taxon>
        <taxon>Hypocreomycetidae</taxon>
        <taxon>Hypocreales</taxon>
        <taxon>Nectriaceae</taxon>
        <taxon>Fusarium</taxon>
        <taxon>Fusarium decemcellulare species complex</taxon>
    </lineage>
</organism>
<keyword evidence="2" id="KW-1185">Reference proteome</keyword>
<evidence type="ECO:0000313" key="1">
    <source>
        <dbReference type="EMBL" id="KAJ3540811.1"/>
    </source>
</evidence>
<protein>
    <submittedName>
        <fullName evidence="1">Uncharacterized protein</fullName>
    </submittedName>
</protein>
<reference evidence="1" key="1">
    <citation type="submission" date="2022-08" db="EMBL/GenBank/DDBJ databases">
        <title>Genome Sequence of Fusarium decemcellulare.</title>
        <authorList>
            <person name="Buettner E."/>
        </authorList>
    </citation>
    <scope>NUCLEOTIDE SEQUENCE</scope>
    <source>
        <strain evidence="1">Babe19</strain>
    </source>
</reference>
<dbReference type="Proteomes" id="UP001148629">
    <property type="component" value="Unassembled WGS sequence"/>
</dbReference>
<comment type="caution">
    <text evidence="1">The sequence shown here is derived from an EMBL/GenBank/DDBJ whole genome shotgun (WGS) entry which is preliminary data.</text>
</comment>
<sequence>MGTIAAGVSPQGPVRYADINGDGKADYLVVFNGGAINAYINDNDWAPKLPEKPDQPIPVDPGAGDGDGGNDGDGGDDGNNGGGGSGDGDVVYIDPTIWNSEKPTAGCQPPCTLVLPPWPLSSKTTISFPVITETIKETWPETTDGVTKYRTTTITVRITLPPLTTSEIGVSNVILTESTSKSIPVRGSVIPSPVTLTEPAHDITYTYKPGPLPTGDDDIDIGPPPGIAPGIIVTAGPPGPVCKSGCGTLCLFGCTPGGGGGGGGGGSIGCIGGGCPGPGGNCVGTGCEENNDEDDDDDDEDDDEDEDEEDCATETNTECHQVCTTKPCATVCNTYLGCDCTTSRVTDYWVSCSSSSCTTTSSEVITGCFLTATATTTGASCPLSSLDYENDVLGDDGGDANLGKTYETTLSPTVVVSATPYPVNDGYVTVDRTAYPIPNVKSPTSTKMRGTSAIILPSHVGTTISITRKDITIITASYPKATTTVGEKTTTTKPTSTSETAISYPTNTAINEGEGYCFVDRSGYLEFTIDEAKQVIESFCSASYVLDPNNAFGQNIALEEDGYTVIVSAEWAPDQSGCGTKESFPFAEDDLNFDLCLAGWNMAFFCEDQEADVESSYGGAYVLDPPETGGCILLSLYAYDTSTMRLVARPKGWKPLVPPTVNTTHMGDESQWVPSNKLNVPKVWPASKGSSSKHKELFSPARSSQTASPSTN</sequence>
<dbReference type="EMBL" id="JANRMS010000387">
    <property type="protein sequence ID" value="KAJ3540811.1"/>
    <property type="molecule type" value="Genomic_DNA"/>
</dbReference>
<proteinExistence type="predicted"/>